<dbReference type="AlphaFoldDB" id="A0A1H2N9S3"/>
<dbReference type="Proteomes" id="UP000295254">
    <property type="component" value="Unassembled WGS sequence"/>
</dbReference>
<gene>
    <name evidence="1" type="ORF">EIY72_15605</name>
</gene>
<evidence type="ECO:0000313" key="1">
    <source>
        <dbReference type="EMBL" id="TDB61490.1"/>
    </source>
</evidence>
<dbReference type="EMBL" id="RRZK01000020">
    <property type="protein sequence ID" value="TDB61490.1"/>
    <property type="molecule type" value="Genomic_DNA"/>
</dbReference>
<sequence length="130" mass="14185">MLIQKGDVFKTNINDPKGQAKNEDLSFTVTSDQVGREFSIDFHWRANTYPGKGKASDITNEGKEGLQLLSLTAMTDHLGVLSFALYTFGLPTEHGAMMGSGCALTLIQGVNPEQISFKNITFTKVAKNNN</sequence>
<proteinExistence type="predicted"/>
<dbReference type="RefSeq" id="WP_093219850.1">
    <property type="nucleotide sequence ID" value="NZ_LT629803.1"/>
</dbReference>
<keyword evidence="2" id="KW-1185">Reference proteome</keyword>
<accession>A0A1H2N9S3</accession>
<reference evidence="2" key="1">
    <citation type="journal article" date="2019" name="bioRxiv">
        <title>Bacterially produced spermidine induces plant systemic susceptibility to pathogens.</title>
        <authorList>
            <person name="Melnyk R.A."/>
            <person name="Beskrovnaya P.A."/>
            <person name="Liu Z."/>
            <person name="Song Y."/>
            <person name="Haney C.H."/>
        </authorList>
    </citation>
    <scope>NUCLEOTIDE SEQUENCE [LARGE SCALE GENOMIC DNA]</scope>
    <source>
        <strain evidence="2">Dha-51</strain>
    </source>
</reference>
<organism evidence="1 2">
    <name type="scientific">Pseudomonas vancouverensis</name>
    <dbReference type="NCBI Taxonomy" id="95300"/>
    <lineage>
        <taxon>Bacteria</taxon>
        <taxon>Pseudomonadati</taxon>
        <taxon>Pseudomonadota</taxon>
        <taxon>Gammaproteobacteria</taxon>
        <taxon>Pseudomonadales</taxon>
        <taxon>Pseudomonadaceae</taxon>
        <taxon>Pseudomonas</taxon>
    </lineage>
</organism>
<comment type="caution">
    <text evidence="1">The sequence shown here is derived from an EMBL/GenBank/DDBJ whole genome shotgun (WGS) entry which is preliminary data.</text>
</comment>
<protein>
    <submittedName>
        <fullName evidence="1">Uncharacterized protein</fullName>
    </submittedName>
</protein>
<evidence type="ECO:0000313" key="2">
    <source>
        <dbReference type="Proteomes" id="UP000295254"/>
    </source>
</evidence>
<name>A0A1H2N9S3_PSEVA</name>